<dbReference type="InterPro" id="IPR036688">
    <property type="entry name" value="MoeA_C_domain_IV_sf"/>
</dbReference>
<evidence type="ECO:0000256" key="11">
    <source>
        <dbReference type="ARBA" id="ARBA00022842"/>
    </source>
</evidence>
<dbReference type="PANTHER" id="PTHR10192">
    <property type="entry name" value="MOLYBDOPTERIN BIOSYNTHESIS PROTEIN"/>
    <property type="match status" value="1"/>
</dbReference>
<evidence type="ECO:0000256" key="4">
    <source>
        <dbReference type="ARBA" id="ARBA00005046"/>
    </source>
</evidence>
<dbReference type="PANTHER" id="PTHR10192:SF5">
    <property type="entry name" value="GEPHYRIN"/>
    <property type="match status" value="1"/>
</dbReference>
<dbReference type="EC" id="2.10.1.1" evidence="6 14"/>
<dbReference type="Gene3D" id="3.90.105.10">
    <property type="entry name" value="Molybdopterin biosynthesis moea protein, domain 2"/>
    <property type="match status" value="1"/>
</dbReference>
<dbReference type="GO" id="GO:0005829">
    <property type="term" value="C:cytosol"/>
    <property type="evidence" value="ECO:0007669"/>
    <property type="project" value="TreeGrafter"/>
</dbReference>
<dbReference type="Proteomes" id="UP001163687">
    <property type="component" value="Chromosome"/>
</dbReference>
<evidence type="ECO:0000256" key="6">
    <source>
        <dbReference type="ARBA" id="ARBA00013269"/>
    </source>
</evidence>
<dbReference type="GO" id="GO:0046872">
    <property type="term" value="F:metal ion binding"/>
    <property type="evidence" value="ECO:0007669"/>
    <property type="project" value="UniProtKB-UniRule"/>
</dbReference>
<dbReference type="NCBIfam" id="TIGR00177">
    <property type="entry name" value="molyb_syn"/>
    <property type="match status" value="1"/>
</dbReference>
<dbReference type="EMBL" id="AP025628">
    <property type="protein sequence ID" value="BDG61333.1"/>
    <property type="molecule type" value="Genomic_DNA"/>
</dbReference>
<keyword evidence="10 14" id="KW-0479">Metal-binding</keyword>
<evidence type="ECO:0000313" key="17">
    <source>
        <dbReference type="Proteomes" id="UP001163687"/>
    </source>
</evidence>
<comment type="function">
    <text evidence="3">May be involved in the biosynthesis of molybdopterin.</text>
</comment>
<sequence>MEFFQLRRVDEAQSLFLEACPKGPLGVEELDLLEAHGRCLAEDVRSAGDLPAFDRSSVDGYAVRAGDTFGASEGLPAYLRVVEEIPMGRAPARRLGPGECARIATGGMLPDGADAVVMIEHTEHLAADEVGVLRAVSPGENVMRRGEDCPAGGVLVPAGRPLRAQELSLLAHAGVLRVRVARRPRVAIVATGDELVDPGEEPGPGQIRESNSFALRALVAEEGGQPVFLGRAPDVRDAVEAKLREALKYDVVLVSGGSSVGARDMTAEIIGGLGRLGILVHGVNLKPGKPTILAVVDGRPVVGLPGHPVSAQVVFALFVSPLLRRLLGLPPFPGHRPAVRARMAKNVASAAGRVDVLRVALEARDGELWAEPVQGKSGLITTLTRADGAVIIREEKEGLLAGEWVDVHPI</sequence>
<keyword evidence="11 14" id="KW-0460">Magnesium</keyword>
<evidence type="ECO:0000256" key="13">
    <source>
        <dbReference type="ARBA" id="ARBA00047317"/>
    </source>
</evidence>
<dbReference type="InterPro" id="IPR008284">
    <property type="entry name" value="MoCF_biosynth_CS"/>
</dbReference>
<dbReference type="GO" id="GO:0006777">
    <property type="term" value="P:Mo-molybdopterin cofactor biosynthetic process"/>
    <property type="evidence" value="ECO:0007669"/>
    <property type="project" value="UniProtKB-UniRule"/>
</dbReference>
<comment type="catalytic activity">
    <reaction evidence="13">
        <text>adenylyl-molybdopterin + molybdate = Mo-molybdopterin + AMP + H(+)</text>
        <dbReference type="Rhea" id="RHEA:35047"/>
        <dbReference type="ChEBI" id="CHEBI:15378"/>
        <dbReference type="ChEBI" id="CHEBI:36264"/>
        <dbReference type="ChEBI" id="CHEBI:62727"/>
        <dbReference type="ChEBI" id="CHEBI:71302"/>
        <dbReference type="ChEBI" id="CHEBI:456215"/>
        <dbReference type="EC" id="2.10.1.1"/>
    </reaction>
</comment>
<accession>A0AA35CMY6</accession>
<dbReference type="Pfam" id="PF03454">
    <property type="entry name" value="MoeA_C"/>
    <property type="match status" value="1"/>
</dbReference>
<dbReference type="Pfam" id="PF03453">
    <property type="entry name" value="MoeA_N"/>
    <property type="match status" value="1"/>
</dbReference>
<dbReference type="InterPro" id="IPR001453">
    <property type="entry name" value="MoaB/Mog_dom"/>
</dbReference>
<comment type="function">
    <text evidence="2 14">Catalyzes the insertion of molybdate into adenylated molybdopterin with the concomitant release of AMP.</text>
</comment>
<keyword evidence="17" id="KW-1185">Reference proteome</keyword>
<dbReference type="AlphaFoldDB" id="A0AA35CMY6"/>
<dbReference type="FunFam" id="3.40.980.10:FF:000004">
    <property type="entry name" value="Molybdopterin molybdenumtransferase"/>
    <property type="match status" value="1"/>
</dbReference>
<evidence type="ECO:0000256" key="2">
    <source>
        <dbReference type="ARBA" id="ARBA00002901"/>
    </source>
</evidence>
<dbReference type="Gene3D" id="3.40.980.10">
    <property type="entry name" value="MoaB/Mog-like domain"/>
    <property type="match status" value="1"/>
</dbReference>
<dbReference type="InterPro" id="IPR036425">
    <property type="entry name" value="MoaB/Mog-like_dom_sf"/>
</dbReference>
<gene>
    <name evidence="16" type="ORF">caldi_24230</name>
</gene>
<dbReference type="FunFam" id="2.170.190.11:FF:000001">
    <property type="entry name" value="Molybdopterin molybdenumtransferase"/>
    <property type="match status" value="1"/>
</dbReference>
<dbReference type="PROSITE" id="PS01079">
    <property type="entry name" value="MOCF_BIOSYNTHESIS_2"/>
    <property type="match status" value="1"/>
</dbReference>
<protein>
    <recommendedName>
        <fullName evidence="7 14">Molybdopterin molybdenumtransferase</fullName>
        <ecNumber evidence="6 14">2.10.1.1</ecNumber>
    </recommendedName>
</protein>
<dbReference type="SUPFAM" id="SSF63882">
    <property type="entry name" value="MoeA N-terminal region -like"/>
    <property type="match status" value="1"/>
</dbReference>
<dbReference type="Gene3D" id="2.170.190.11">
    <property type="entry name" value="Molybdopterin biosynthesis moea protein, domain 3"/>
    <property type="match status" value="1"/>
</dbReference>
<reference evidence="16" key="1">
    <citation type="submission" date="2022-03" db="EMBL/GenBank/DDBJ databases">
        <title>Complete genome sequence of Caldinitratiruptor microaerophilus.</title>
        <authorList>
            <person name="Mukaiyama R."/>
            <person name="Nishiyama T."/>
            <person name="Ueda K."/>
        </authorList>
    </citation>
    <scope>NUCLEOTIDE SEQUENCE</scope>
    <source>
        <strain evidence="16">JCM 16183</strain>
    </source>
</reference>
<name>A0AA35CMY6_9FIRM</name>
<keyword evidence="12 14" id="KW-0501">Molybdenum cofactor biosynthesis</keyword>
<evidence type="ECO:0000259" key="15">
    <source>
        <dbReference type="SMART" id="SM00852"/>
    </source>
</evidence>
<dbReference type="NCBIfam" id="NF045515">
    <property type="entry name" value="Glp_gephyrin"/>
    <property type="match status" value="1"/>
</dbReference>
<dbReference type="SUPFAM" id="SSF53218">
    <property type="entry name" value="Molybdenum cofactor biosynthesis proteins"/>
    <property type="match status" value="1"/>
</dbReference>
<comment type="pathway">
    <text evidence="4 14">Cofactor biosynthesis; molybdopterin biosynthesis.</text>
</comment>
<keyword evidence="8 14" id="KW-0500">Molybdenum</keyword>
<keyword evidence="9 14" id="KW-0808">Transferase</keyword>
<dbReference type="CDD" id="cd00887">
    <property type="entry name" value="MoeA"/>
    <property type="match status" value="1"/>
</dbReference>
<dbReference type="InterPro" id="IPR038987">
    <property type="entry name" value="MoeA-like"/>
</dbReference>
<comment type="cofactor">
    <cofactor evidence="1 14">
        <name>Mg(2+)</name>
        <dbReference type="ChEBI" id="CHEBI:18420"/>
    </cofactor>
</comment>
<dbReference type="Pfam" id="PF00994">
    <property type="entry name" value="MoCF_biosynth"/>
    <property type="match status" value="1"/>
</dbReference>
<evidence type="ECO:0000256" key="5">
    <source>
        <dbReference type="ARBA" id="ARBA00010763"/>
    </source>
</evidence>
<organism evidence="16 17">
    <name type="scientific">Caldinitratiruptor microaerophilus</name>
    <dbReference type="NCBI Taxonomy" id="671077"/>
    <lineage>
        <taxon>Bacteria</taxon>
        <taxon>Bacillati</taxon>
        <taxon>Bacillota</taxon>
        <taxon>Clostridia</taxon>
        <taxon>Eubacteriales</taxon>
        <taxon>Symbiobacteriaceae</taxon>
        <taxon>Caldinitratiruptor</taxon>
    </lineage>
</organism>
<evidence type="ECO:0000256" key="10">
    <source>
        <dbReference type="ARBA" id="ARBA00022723"/>
    </source>
</evidence>
<dbReference type="InterPro" id="IPR036135">
    <property type="entry name" value="MoeA_linker/N_sf"/>
</dbReference>
<dbReference type="GO" id="GO:0061599">
    <property type="term" value="F:molybdopterin molybdotransferase activity"/>
    <property type="evidence" value="ECO:0007669"/>
    <property type="project" value="UniProtKB-UniRule"/>
</dbReference>
<dbReference type="SMART" id="SM00852">
    <property type="entry name" value="MoCF_biosynth"/>
    <property type="match status" value="1"/>
</dbReference>
<comment type="similarity">
    <text evidence="5 14">Belongs to the MoeA family.</text>
</comment>
<evidence type="ECO:0000256" key="1">
    <source>
        <dbReference type="ARBA" id="ARBA00001946"/>
    </source>
</evidence>
<evidence type="ECO:0000256" key="9">
    <source>
        <dbReference type="ARBA" id="ARBA00022679"/>
    </source>
</evidence>
<proteinExistence type="inferred from homology"/>
<dbReference type="SUPFAM" id="SSF63867">
    <property type="entry name" value="MoeA C-terminal domain-like"/>
    <property type="match status" value="1"/>
</dbReference>
<evidence type="ECO:0000256" key="8">
    <source>
        <dbReference type="ARBA" id="ARBA00022505"/>
    </source>
</evidence>
<dbReference type="InterPro" id="IPR005111">
    <property type="entry name" value="MoeA_C_domain_IV"/>
</dbReference>
<evidence type="ECO:0000256" key="3">
    <source>
        <dbReference type="ARBA" id="ARBA00003487"/>
    </source>
</evidence>
<dbReference type="KEGG" id="cmic:caldi_24230"/>
<evidence type="ECO:0000256" key="14">
    <source>
        <dbReference type="RuleBase" id="RU365090"/>
    </source>
</evidence>
<evidence type="ECO:0000256" key="12">
    <source>
        <dbReference type="ARBA" id="ARBA00023150"/>
    </source>
</evidence>
<dbReference type="InterPro" id="IPR005110">
    <property type="entry name" value="MoeA_linker/N"/>
</dbReference>
<feature type="domain" description="MoaB/Mog" evidence="15">
    <location>
        <begin position="187"/>
        <end position="325"/>
    </location>
</feature>
<evidence type="ECO:0000256" key="7">
    <source>
        <dbReference type="ARBA" id="ARBA00021108"/>
    </source>
</evidence>
<evidence type="ECO:0000313" key="16">
    <source>
        <dbReference type="EMBL" id="BDG61333.1"/>
    </source>
</evidence>
<dbReference type="Gene3D" id="2.40.340.10">
    <property type="entry name" value="MoeA, C-terminal, domain IV"/>
    <property type="match status" value="1"/>
</dbReference>